<evidence type="ECO:0008006" key="4">
    <source>
        <dbReference type="Google" id="ProtNLM"/>
    </source>
</evidence>
<accession>A0AAD3NYY0</accession>
<reference evidence="2" key="1">
    <citation type="journal article" date="2014" name="Int. J. Syst. Evol. Microbiol.">
        <title>Complete genome sequence of Corynebacterium casei LMG S-19264T (=DSM 44701T), isolated from a smear-ripened cheese.</title>
        <authorList>
            <consortium name="US DOE Joint Genome Institute (JGI-PGF)"/>
            <person name="Walter F."/>
            <person name="Albersmeier A."/>
            <person name="Kalinowski J."/>
            <person name="Ruckert C."/>
        </authorList>
    </citation>
    <scope>NUCLEOTIDE SEQUENCE</scope>
    <source>
        <strain evidence="2">VKM B-2222</strain>
    </source>
</reference>
<organism evidence="2 3">
    <name type="scientific">Paracoccus kondratievae</name>
    <dbReference type="NCBI Taxonomy" id="135740"/>
    <lineage>
        <taxon>Bacteria</taxon>
        <taxon>Pseudomonadati</taxon>
        <taxon>Pseudomonadota</taxon>
        <taxon>Alphaproteobacteria</taxon>
        <taxon>Rhodobacterales</taxon>
        <taxon>Paracoccaceae</taxon>
        <taxon>Paracoccus</taxon>
    </lineage>
</organism>
<dbReference type="Proteomes" id="UP001143349">
    <property type="component" value="Unassembled WGS sequence"/>
</dbReference>
<dbReference type="RefSeq" id="WP_010394750.1">
    <property type="nucleotide sequence ID" value="NZ_BSFH01000032.1"/>
</dbReference>
<protein>
    <recommendedName>
        <fullName evidence="4">DUF1471 domain-containing protein</fullName>
    </recommendedName>
</protein>
<reference evidence="2" key="2">
    <citation type="submission" date="2023-01" db="EMBL/GenBank/DDBJ databases">
        <authorList>
            <person name="Sun Q."/>
            <person name="Evtushenko L."/>
        </authorList>
    </citation>
    <scope>NUCLEOTIDE SEQUENCE</scope>
    <source>
        <strain evidence="2">VKM B-2222</strain>
    </source>
</reference>
<feature type="chain" id="PRO_5042018598" description="DUF1471 domain-containing protein" evidence="1">
    <location>
        <begin position="21"/>
        <end position="94"/>
    </location>
</feature>
<gene>
    <name evidence="2" type="ORF">GCM10017635_26270</name>
</gene>
<sequence length="94" mass="9704">MLNKLVIAAVAASFAVPALASEINPGRQMQADLLGLDASQFTTNELAQIASEKLGEERASRAAFITAQKGTGVLNLVSGNNVAGLYTVSRAGDK</sequence>
<evidence type="ECO:0000256" key="1">
    <source>
        <dbReference type="SAM" id="SignalP"/>
    </source>
</evidence>
<feature type="signal peptide" evidence="1">
    <location>
        <begin position="1"/>
        <end position="20"/>
    </location>
</feature>
<evidence type="ECO:0000313" key="2">
    <source>
        <dbReference type="EMBL" id="GLK65156.1"/>
    </source>
</evidence>
<evidence type="ECO:0000313" key="3">
    <source>
        <dbReference type="Proteomes" id="UP001143349"/>
    </source>
</evidence>
<comment type="caution">
    <text evidence="2">The sequence shown here is derived from an EMBL/GenBank/DDBJ whole genome shotgun (WGS) entry which is preliminary data.</text>
</comment>
<dbReference type="EMBL" id="BSFH01000032">
    <property type="protein sequence ID" value="GLK65156.1"/>
    <property type="molecule type" value="Genomic_DNA"/>
</dbReference>
<name>A0AAD3NYY0_9RHOB</name>
<proteinExistence type="predicted"/>
<keyword evidence="3" id="KW-1185">Reference proteome</keyword>
<dbReference type="AlphaFoldDB" id="A0AAD3NYY0"/>
<keyword evidence="1" id="KW-0732">Signal</keyword>